<evidence type="ECO:0000313" key="5">
    <source>
        <dbReference type="WBParaSite" id="MBELARI_LOCUS9710"/>
    </source>
</evidence>
<dbReference type="AlphaFoldDB" id="A0AAF3FRS6"/>
<accession>A0AAF3FRS6</accession>
<reference evidence="5" key="1">
    <citation type="submission" date="2024-02" db="UniProtKB">
        <authorList>
            <consortium name="WormBaseParasite"/>
        </authorList>
    </citation>
    <scope>IDENTIFICATION</scope>
</reference>
<keyword evidence="2" id="KW-0472">Membrane</keyword>
<evidence type="ECO:0000256" key="1">
    <source>
        <dbReference type="SAM" id="MobiDB-lite"/>
    </source>
</evidence>
<dbReference type="InterPro" id="IPR013783">
    <property type="entry name" value="Ig-like_fold"/>
</dbReference>
<evidence type="ECO:0000256" key="2">
    <source>
        <dbReference type="SAM" id="Phobius"/>
    </source>
</evidence>
<dbReference type="WBParaSite" id="MBELARI_LOCUS9710">
    <property type="protein sequence ID" value="MBELARI_LOCUS9710"/>
    <property type="gene ID" value="MBELARI_LOCUS9710"/>
</dbReference>
<feature type="region of interest" description="Disordered" evidence="1">
    <location>
        <begin position="601"/>
        <end position="626"/>
    </location>
</feature>
<keyword evidence="2" id="KW-0812">Transmembrane</keyword>
<keyword evidence="2" id="KW-1133">Transmembrane helix</keyword>
<keyword evidence="4" id="KW-1185">Reference proteome</keyword>
<protein>
    <recommendedName>
        <fullName evidence="3">Fibronectin type-III domain-containing protein</fullName>
    </recommendedName>
</protein>
<dbReference type="Proteomes" id="UP000887575">
    <property type="component" value="Unassembled WGS sequence"/>
</dbReference>
<dbReference type="InterPro" id="IPR057131">
    <property type="entry name" value="Fn3_nem"/>
</dbReference>
<sequence length="942" mass="105609">MPPLDSEKFLYFTLFLIQIQIPSIHAGTSLRAKCALECYDRCMQTGTAIPMQCNCPVQHSFRTCTSVNNRLLNADVPTLIPTAVVDYLDAHTIKINLEQVEGAFVYVFEFATVGSGEPEDWMFAVASPSPSVKFTVGDPCRDYQFRVIVLMRSTNPADPFVLLRPRVIPRRLPPFAIDPNMITVDEPTPSVAMETLKILVKWTVPPGFDDSDIYGYESPAVYPIQCKTPEDELPIPRIEILPGGGQLVVMLPASILEARCRLWVEVRMLPRCARLQPFLIQKSLELDCEKSPNIEVCKRDAQPVCTSVIDVWGSDGKATIMWAPPDQRSPLYYHVRYGPAQMQGIPPVVSWQIVQKRDVKVQGGVKSFTLDLSEDTDYGVQVCAIYSSHRQRAKLGVVPVTPFICSSCSNTPMHSMGRCGECTKIEISNITVGNPKIDDSTTTTTSTMKSALNKVLEIKKINSMQKSKSQTVLRMEADLIVHEKNKKVEDIRKVENDLPKKNSVAKNMGTHVAEVKNVNVEQSIEKGGLLANSDIGEGLNWGWEAIQKLESHSADRESAKTHLKLKKPIPSITHAIFTHEIRRLKNDPLNMVIKKVQTTEEAPSTSTLSSTTTSNTITTTISPSTVPPTSLELKVGGVRTLASPDERLFPLPGFAFADSPLAKRFDNPLNVRKSVGPCLPRANINATWDPETQTVQVKSREIRTQLARIDDKDGLFIEFGPVQATITQLTPNHTLERWTFVNVKGTRQKMVVPIQKILESQIFALEPFVFQVNQSIKETSGKYGLKICPYKTREIQNPYTHNWNLKQQQENNGNVQDSQVSPLFFQSNPLLNGEIYRSPESYWNVVFTIGKIALLIVLVLIMSILVYLNCTKLKILYDRKRTHYFRPFYVDPVHVTTVTRTYGVEPLHDTTSISNPAMTPSRSFSTQPSGAQLYAKRRHIQI</sequence>
<dbReference type="Gene3D" id="2.60.40.10">
    <property type="entry name" value="Immunoglobulins"/>
    <property type="match status" value="1"/>
</dbReference>
<name>A0AAF3FRS6_9BILA</name>
<evidence type="ECO:0000313" key="4">
    <source>
        <dbReference type="Proteomes" id="UP000887575"/>
    </source>
</evidence>
<dbReference type="SUPFAM" id="SSF49265">
    <property type="entry name" value="Fibronectin type III"/>
    <property type="match status" value="1"/>
</dbReference>
<evidence type="ECO:0000259" key="3">
    <source>
        <dbReference type="Pfam" id="PF24221"/>
    </source>
</evidence>
<organism evidence="4 5">
    <name type="scientific">Mesorhabditis belari</name>
    <dbReference type="NCBI Taxonomy" id="2138241"/>
    <lineage>
        <taxon>Eukaryota</taxon>
        <taxon>Metazoa</taxon>
        <taxon>Ecdysozoa</taxon>
        <taxon>Nematoda</taxon>
        <taxon>Chromadorea</taxon>
        <taxon>Rhabditida</taxon>
        <taxon>Rhabditina</taxon>
        <taxon>Rhabditomorpha</taxon>
        <taxon>Rhabditoidea</taxon>
        <taxon>Rhabditidae</taxon>
        <taxon>Mesorhabditinae</taxon>
        <taxon>Mesorhabditis</taxon>
    </lineage>
</organism>
<feature type="transmembrane region" description="Helical" evidence="2">
    <location>
        <begin position="842"/>
        <end position="870"/>
    </location>
</feature>
<proteinExistence type="predicted"/>
<dbReference type="Pfam" id="PF24221">
    <property type="entry name" value="Fn3_nematode"/>
    <property type="match status" value="1"/>
</dbReference>
<feature type="domain" description="Fibronectin type-III" evidence="3">
    <location>
        <begin position="301"/>
        <end position="425"/>
    </location>
</feature>
<dbReference type="InterPro" id="IPR036116">
    <property type="entry name" value="FN3_sf"/>
</dbReference>